<dbReference type="EMBL" id="QJKJ01014003">
    <property type="protein sequence ID" value="RDX65251.1"/>
    <property type="molecule type" value="Genomic_DNA"/>
</dbReference>
<sequence>MRVKANLEKWQAVIDIVRNSCGDSFPNVGDSFHPHQADSSYSLGMGQRPTTGLLRKQGSTGPRETIPKD</sequence>
<feature type="region of interest" description="Disordered" evidence="1">
    <location>
        <begin position="28"/>
        <end position="69"/>
    </location>
</feature>
<comment type="caution">
    <text evidence="2">The sequence shown here is derived from an EMBL/GenBank/DDBJ whole genome shotgun (WGS) entry which is preliminary data.</text>
</comment>
<evidence type="ECO:0000256" key="1">
    <source>
        <dbReference type="SAM" id="MobiDB-lite"/>
    </source>
</evidence>
<protein>
    <submittedName>
        <fullName evidence="2">Uncharacterized protein</fullName>
    </submittedName>
</protein>
<organism evidence="2 3">
    <name type="scientific">Mucuna pruriens</name>
    <name type="common">Velvet bean</name>
    <name type="synonym">Dolichos pruriens</name>
    <dbReference type="NCBI Taxonomy" id="157652"/>
    <lineage>
        <taxon>Eukaryota</taxon>
        <taxon>Viridiplantae</taxon>
        <taxon>Streptophyta</taxon>
        <taxon>Embryophyta</taxon>
        <taxon>Tracheophyta</taxon>
        <taxon>Spermatophyta</taxon>
        <taxon>Magnoliopsida</taxon>
        <taxon>eudicotyledons</taxon>
        <taxon>Gunneridae</taxon>
        <taxon>Pentapetalae</taxon>
        <taxon>rosids</taxon>
        <taxon>fabids</taxon>
        <taxon>Fabales</taxon>
        <taxon>Fabaceae</taxon>
        <taxon>Papilionoideae</taxon>
        <taxon>50 kb inversion clade</taxon>
        <taxon>NPAAA clade</taxon>
        <taxon>indigoferoid/millettioid clade</taxon>
        <taxon>Phaseoleae</taxon>
        <taxon>Mucuna</taxon>
    </lineage>
</organism>
<gene>
    <name evidence="2" type="ORF">CR513_56107</name>
</gene>
<dbReference type="Proteomes" id="UP000257109">
    <property type="component" value="Unassembled WGS sequence"/>
</dbReference>
<name>A0A371EGU4_MUCPR</name>
<keyword evidence="3" id="KW-1185">Reference proteome</keyword>
<evidence type="ECO:0000313" key="2">
    <source>
        <dbReference type="EMBL" id="RDX65251.1"/>
    </source>
</evidence>
<accession>A0A371EGU4</accession>
<feature type="non-terminal residue" evidence="2">
    <location>
        <position position="1"/>
    </location>
</feature>
<proteinExistence type="predicted"/>
<reference evidence="2" key="1">
    <citation type="submission" date="2018-05" db="EMBL/GenBank/DDBJ databases">
        <title>Draft genome of Mucuna pruriens seed.</title>
        <authorList>
            <person name="Nnadi N.E."/>
            <person name="Vos R."/>
            <person name="Hasami M.H."/>
            <person name="Devisetty U.K."/>
            <person name="Aguiy J.C."/>
        </authorList>
    </citation>
    <scope>NUCLEOTIDE SEQUENCE [LARGE SCALE GENOMIC DNA]</scope>
    <source>
        <strain evidence="2">JCA_2017</strain>
    </source>
</reference>
<dbReference type="AlphaFoldDB" id="A0A371EGU4"/>
<evidence type="ECO:0000313" key="3">
    <source>
        <dbReference type="Proteomes" id="UP000257109"/>
    </source>
</evidence>